<dbReference type="GO" id="GO:0034220">
    <property type="term" value="P:monoatomic ion transmembrane transport"/>
    <property type="evidence" value="ECO:0007669"/>
    <property type="project" value="InterPro"/>
</dbReference>
<evidence type="ECO:0000256" key="5">
    <source>
        <dbReference type="ARBA" id="ARBA00022692"/>
    </source>
</evidence>
<evidence type="ECO:0000256" key="7">
    <source>
        <dbReference type="ARBA" id="ARBA00023065"/>
    </source>
</evidence>
<evidence type="ECO:0000313" key="14">
    <source>
        <dbReference type="Proteomes" id="UP000318405"/>
    </source>
</evidence>
<dbReference type="RefSeq" id="WP_143951109.1">
    <property type="nucleotide sequence ID" value="NZ_BAABMB010000005.1"/>
</dbReference>
<comment type="subcellular location">
    <subcellularLocation>
        <location evidence="1">Cell outer membrane</location>
        <topology evidence="1">Multi-pass membrane protein</topology>
    </subcellularLocation>
</comment>
<evidence type="ECO:0000256" key="11">
    <source>
        <dbReference type="SAM" id="SignalP"/>
    </source>
</evidence>
<keyword evidence="6 11" id="KW-0732">Signal</keyword>
<dbReference type="OrthoDB" id="8520696at2"/>
<organism evidence="13 14">
    <name type="scientific">Verticiella sediminum</name>
    <dbReference type="NCBI Taxonomy" id="1247510"/>
    <lineage>
        <taxon>Bacteria</taxon>
        <taxon>Pseudomonadati</taxon>
        <taxon>Pseudomonadota</taxon>
        <taxon>Betaproteobacteria</taxon>
        <taxon>Burkholderiales</taxon>
        <taxon>Alcaligenaceae</taxon>
        <taxon>Verticiella</taxon>
    </lineage>
</organism>
<evidence type="ECO:0000256" key="2">
    <source>
        <dbReference type="ARBA" id="ARBA00011233"/>
    </source>
</evidence>
<dbReference type="PRINTS" id="PR00184">
    <property type="entry name" value="NEISSPPORIN"/>
</dbReference>
<dbReference type="GO" id="GO:0009279">
    <property type="term" value="C:cell outer membrane"/>
    <property type="evidence" value="ECO:0007669"/>
    <property type="project" value="UniProtKB-SubCell"/>
</dbReference>
<dbReference type="InterPro" id="IPR033900">
    <property type="entry name" value="Gram_neg_porin_domain"/>
</dbReference>
<feature type="signal peptide" evidence="11">
    <location>
        <begin position="1"/>
        <end position="19"/>
    </location>
</feature>
<keyword evidence="14" id="KW-1185">Reference proteome</keyword>
<gene>
    <name evidence="13" type="ORF">FOZ76_25580</name>
</gene>
<keyword evidence="3" id="KW-0813">Transport</keyword>
<comment type="subunit">
    <text evidence="2">Homotrimer.</text>
</comment>
<name>A0A556A7Z8_9BURK</name>
<keyword evidence="4" id="KW-1134">Transmembrane beta strand</keyword>
<dbReference type="AlphaFoldDB" id="A0A556A7Z8"/>
<accession>A0A556A7Z8</accession>
<feature type="domain" description="Porin" evidence="12">
    <location>
        <begin position="6"/>
        <end position="334"/>
    </location>
</feature>
<sequence>MFRIPAAACLIVCAGAAQAQSTTSVTLYGIADIGIFHERIKSEGDTESTTGLLSGGQSGSRWGLRGSEDLGGGLKANFQLESGFNLNNGTLGQNGRLFGRAAWGGLSGGFGELRFGRQATMSSTWFGEVSPFGTSWSNAAIGKSGFRASDTPRFDNVVTYLSPKFANLQVAGGYSFNTRGGVESSDRRTTAWNLAARYASGPLYVAATYDRLNTSDLDTNANGRDPSAIQLGATYDFKVVQVGLGWSQQKDGWVKSAEGASSSPNNNLGESAYFDGKVNAYLVGVTVPLGSTSLLASYSHVSPDSSAFPGGDSVNVYNLGVNYALSKRTSLYALASLQDGDLYGFAPDSRTTQFGVGLQHKF</sequence>
<dbReference type="InterPro" id="IPR050298">
    <property type="entry name" value="Gram-neg_bact_OMP"/>
</dbReference>
<dbReference type="PRINTS" id="PR00182">
    <property type="entry name" value="ECOLNEIPORIN"/>
</dbReference>
<evidence type="ECO:0000256" key="4">
    <source>
        <dbReference type="ARBA" id="ARBA00022452"/>
    </source>
</evidence>
<evidence type="ECO:0000313" key="13">
    <source>
        <dbReference type="EMBL" id="TSH88993.1"/>
    </source>
</evidence>
<dbReference type="Pfam" id="PF13609">
    <property type="entry name" value="Porin_4"/>
    <property type="match status" value="1"/>
</dbReference>
<dbReference type="SUPFAM" id="SSF56935">
    <property type="entry name" value="Porins"/>
    <property type="match status" value="1"/>
</dbReference>
<dbReference type="EMBL" id="VLTJ01000042">
    <property type="protein sequence ID" value="TSH88993.1"/>
    <property type="molecule type" value="Genomic_DNA"/>
</dbReference>
<comment type="caution">
    <text evidence="13">The sequence shown here is derived from an EMBL/GenBank/DDBJ whole genome shotgun (WGS) entry which is preliminary data.</text>
</comment>
<dbReference type="InterPro" id="IPR023614">
    <property type="entry name" value="Porin_dom_sf"/>
</dbReference>
<reference evidence="13 14" key="1">
    <citation type="submission" date="2019-07" db="EMBL/GenBank/DDBJ databases">
        <title>Qingshengfaniella alkalisoli gen. nov., sp. nov., isolated from saline soil.</title>
        <authorList>
            <person name="Xu L."/>
            <person name="Huang X.-X."/>
            <person name="Sun J.-Q."/>
        </authorList>
    </citation>
    <scope>NUCLEOTIDE SEQUENCE [LARGE SCALE GENOMIC DNA]</scope>
    <source>
        <strain evidence="13 14">DSM 27279</strain>
    </source>
</reference>
<evidence type="ECO:0000256" key="8">
    <source>
        <dbReference type="ARBA" id="ARBA00023114"/>
    </source>
</evidence>
<evidence type="ECO:0000256" key="9">
    <source>
        <dbReference type="ARBA" id="ARBA00023136"/>
    </source>
</evidence>
<dbReference type="Gene3D" id="2.40.160.10">
    <property type="entry name" value="Porin"/>
    <property type="match status" value="1"/>
</dbReference>
<keyword evidence="7" id="KW-0406">Ion transport</keyword>
<dbReference type="PANTHER" id="PTHR34501:SF9">
    <property type="entry name" value="MAJOR OUTER MEMBRANE PROTEIN P.IA"/>
    <property type="match status" value="1"/>
</dbReference>
<evidence type="ECO:0000256" key="1">
    <source>
        <dbReference type="ARBA" id="ARBA00004571"/>
    </source>
</evidence>
<dbReference type="GO" id="GO:0015288">
    <property type="term" value="F:porin activity"/>
    <property type="evidence" value="ECO:0007669"/>
    <property type="project" value="UniProtKB-KW"/>
</dbReference>
<keyword evidence="5" id="KW-0812">Transmembrane</keyword>
<evidence type="ECO:0000259" key="12">
    <source>
        <dbReference type="Pfam" id="PF13609"/>
    </source>
</evidence>
<keyword evidence="10" id="KW-0998">Cell outer membrane</keyword>
<dbReference type="Proteomes" id="UP000318405">
    <property type="component" value="Unassembled WGS sequence"/>
</dbReference>
<proteinExistence type="predicted"/>
<protein>
    <submittedName>
        <fullName evidence="13">Porin</fullName>
    </submittedName>
</protein>
<keyword evidence="8" id="KW-0626">Porin</keyword>
<dbReference type="PANTHER" id="PTHR34501">
    <property type="entry name" value="PROTEIN YDDL-RELATED"/>
    <property type="match status" value="1"/>
</dbReference>
<feature type="chain" id="PRO_5022180974" evidence="11">
    <location>
        <begin position="20"/>
        <end position="362"/>
    </location>
</feature>
<keyword evidence="9" id="KW-0472">Membrane</keyword>
<evidence type="ECO:0000256" key="6">
    <source>
        <dbReference type="ARBA" id="ARBA00022729"/>
    </source>
</evidence>
<evidence type="ECO:0000256" key="3">
    <source>
        <dbReference type="ARBA" id="ARBA00022448"/>
    </source>
</evidence>
<dbReference type="InterPro" id="IPR001702">
    <property type="entry name" value="Porin_Gram-ve"/>
</dbReference>
<dbReference type="CDD" id="cd00342">
    <property type="entry name" value="gram_neg_porins"/>
    <property type="match status" value="1"/>
</dbReference>
<dbReference type="InterPro" id="IPR002299">
    <property type="entry name" value="Porin_Neis"/>
</dbReference>
<evidence type="ECO:0000256" key="10">
    <source>
        <dbReference type="ARBA" id="ARBA00023237"/>
    </source>
</evidence>
<dbReference type="GO" id="GO:0046930">
    <property type="term" value="C:pore complex"/>
    <property type="evidence" value="ECO:0007669"/>
    <property type="project" value="UniProtKB-KW"/>
</dbReference>